<organism evidence="2 3">
    <name type="scientific">Shewanella gaetbuli</name>
    <dbReference type="NCBI Taxonomy" id="220752"/>
    <lineage>
        <taxon>Bacteria</taxon>
        <taxon>Pseudomonadati</taxon>
        <taxon>Pseudomonadota</taxon>
        <taxon>Gammaproteobacteria</taxon>
        <taxon>Alteromonadales</taxon>
        <taxon>Shewanellaceae</taxon>
        <taxon>Shewanella</taxon>
    </lineage>
</organism>
<evidence type="ECO:0000256" key="1">
    <source>
        <dbReference type="SAM" id="SignalP"/>
    </source>
</evidence>
<evidence type="ECO:0000313" key="2">
    <source>
        <dbReference type="EMBL" id="MCL1141474.1"/>
    </source>
</evidence>
<sequence length="99" mass="11342">MIKYISSVLCGLGLLSMAMPVVAAKHDYKCYIHSTKGDQVLFFSWQEQDAELRAARLVGKQLTDHKGKKYFLKEVEECVLLSEEFTSDKAKARDKRTLR</sequence>
<protein>
    <submittedName>
        <fullName evidence="2">TapY2 family type IVa secretion system protein</fullName>
    </submittedName>
</protein>
<evidence type="ECO:0000313" key="3">
    <source>
        <dbReference type="Proteomes" id="UP001139333"/>
    </source>
</evidence>
<dbReference type="InterPro" id="IPR049848">
    <property type="entry name" value="TapY2-like"/>
</dbReference>
<gene>
    <name evidence="2" type="ORF">L2672_01990</name>
</gene>
<name>A0A9X1ZFM0_9GAMM</name>
<keyword evidence="1" id="KW-0732">Signal</keyword>
<dbReference type="NCBIfam" id="NF038109">
    <property type="entry name" value="tapY2_fam"/>
    <property type="match status" value="1"/>
</dbReference>
<dbReference type="RefSeq" id="WP_248994148.1">
    <property type="nucleotide sequence ID" value="NZ_JAKIKP010000001.1"/>
</dbReference>
<dbReference type="AlphaFoldDB" id="A0A9X1ZFM0"/>
<feature type="signal peptide" evidence="1">
    <location>
        <begin position="1"/>
        <end position="23"/>
    </location>
</feature>
<proteinExistence type="predicted"/>
<reference evidence="2" key="1">
    <citation type="submission" date="2022-01" db="EMBL/GenBank/DDBJ databases">
        <title>Whole genome-based taxonomy of the Shewanellaceae.</title>
        <authorList>
            <person name="Martin-Rodriguez A.J."/>
        </authorList>
    </citation>
    <scope>NUCLEOTIDE SEQUENCE</scope>
    <source>
        <strain evidence="2">DSM 16422</strain>
    </source>
</reference>
<comment type="caution">
    <text evidence="2">The sequence shown here is derived from an EMBL/GenBank/DDBJ whole genome shotgun (WGS) entry which is preliminary data.</text>
</comment>
<accession>A0A9X1ZFM0</accession>
<dbReference type="Proteomes" id="UP001139333">
    <property type="component" value="Unassembled WGS sequence"/>
</dbReference>
<keyword evidence="3" id="KW-1185">Reference proteome</keyword>
<feature type="chain" id="PRO_5040876787" evidence="1">
    <location>
        <begin position="24"/>
        <end position="99"/>
    </location>
</feature>
<dbReference type="EMBL" id="JAKIKP010000001">
    <property type="protein sequence ID" value="MCL1141474.1"/>
    <property type="molecule type" value="Genomic_DNA"/>
</dbReference>